<protein>
    <submittedName>
        <fullName evidence="1">Uncharacterized protein</fullName>
    </submittedName>
</protein>
<gene>
    <name evidence="1" type="ORF">BOLC8T52200H</name>
</gene>
<sequence>MRERTRLPCCVEGLELNGCDAEIRESRISRIAVGIRHLPS</sequence>
<name>A0A3P6GGE5_BRAOL</name>
<organism evidence="1">
    <name type="scientific">Brassica oleracea</name>
    <name type="common">Wild cabbage</name>
    <dbReference type="NCBI Taxonomy" id="3712"/>
    <lineage>
        <taxon>Eukaryota</taxon>
        <taxon>Viridiplantae</taxon>
        <taxon>Streptophyta</taxon>
        <taxon>Embryophyta</taxon>
        <taxon>Tracheophyta</taxon>
        <taxon>Spermatophyta</taxon>
        <taxon>Magnoliopsida</taxon>
        <taxon>eudicotyledons</taxon>
        <taxon>Gunneridae</taxon>
        <taxon>Pentapetalae</taxon>
        <taxon>rosids</taxon>
        <taxon>malvids</taxon>
        <taxon>Brassicales</taxon>
        <taxon>Brassicaceae</taxon>
        <taxon>Brassiceae</taxon>
        <taxon>Brassica</taxon>
    </lineage>
</organism>
<dbReference type="EMBL" id="LR031879">
    <property type="protein sequence ID" value="VDD58971.1"/>
    <property type="molecule type" value="Genomic_DNA"/>
</dbReference>
<dbReference type="AlphaFoldDB" id="A0A3P6GGE5"/>
<proteinExistence type="predicted"/>
<evidence type="ECO:0000313" key="1">
    <source>
        <dbReference type="EMBL" id="VDD58971.1"/>
    </source>
</evidence>
<accession>A0A3P6GGE5</accession>
<reference evidence="1" key="1">
    <citation type="submission" date="2018-11" db="EMBL/GenBank/DDBJ databases">
        <authorList>
            <consortium name="Genoscope - CEA"/>
            <person name="William W."/>
        </authorList>
    </citation>
    <scope>NUCLEOTIDE SEQUENCE</scope>
</reference>